<dbReference type="InterPro" id="IPR029034">
    <property type="entry name" value="Cystine-knot_cytokine"/>
</dbReference>
<dbReference type="InterPro" id="IPR010345">
    <property type="entry name" value="IL-17_fam"/>
</dbReference>
<evidence type="ECO:0000256" key="4">
    <source>
        <dbReference type="ARBA" id="ARBA00022729"/>
    </source>
</evidence>
<feature type="chain" id="PRO_5042873749" description="Secreted protein" evidence="5">
    <location>
        <begin position="21"/>
        <end position="175"/>
    </location>
</feature>
<dbReference type="SUPFAM" id="SSF57501">
    <property type="entry name" value="Cystine-knot cytokines"/>
    <property type="match status" value="1"/>
</dbReference>
<keyword evidence="4 5" id="KW-0732">Signal</keyword>
<evidence type="ECO:0000313" key="7">
    <source>
        <dbReference type="Proteomes" id="UP001356427"/>
    </source>
</evidence>
<reference evidence="6 7" key="1">
    <citation type="submission" date="2021-04" db="EMBL/GenBank/DDBJ databases">
        <authorList>
            <person name="De Guttry C."/>
            <person name="Zahm M."/>
            <person name="Klopp C."/>
            <person name="Cabau C."/>
            <person name="Louis A."/>
            <person name="Berthelot C."/>
            <person name="Parey E."/>
            <person name="Roest Crollius H."/>
            <person name="Montfort J."/>
            <person name="Robinson-Rechavi M."/>
            <person name="Bucao C."/>
            <person name="Bouchez O."/>
            <person name="Gislard M."/>
            <person name="Lluch J."/>
            <person name="Milhes M."/>
            <person name="Lampietro C."/>
            <person name="Lopez Roques C."/>
            <person name="Donnadieu C."/>
            <person name="Braasch I."/>
            <person name="Desvignes T."/>
            <person name="Postlethwait J."/>
            <person name="Bobe J."/>
            <person name="Wedekind C."/>
            <person name="Guiguen Y."/>
        </authorList>
    </citation>
    <scope>NUCLEOTIDE SEQUENCE [LARGE SCALE GENOMIC DNA]</scope>
    <source>
        <strain evidence="6">Cs_M1</strain>
        <tissue evidence="6">Blood</tissue>
    </source>
</reference>
<keyword evidence="3" id="KW-0964">Secreted</keyword>
<evidence type="ECO:0000256" key="1">
    <source>
        <dbReference type="ARBA" id="ARBA00004613"/>
    </source>
</evidence>
<dbReference type="AlphaFoldDB" id="A0AAN8Q7B5"/>
<organism evidence="6 7">
    <name type="scientific">Coregonus suidteri</name>
    <dbReference type="NCBI Taxonomy" id="861788"/>
    <lineage>
        <taxon>Eukaryota</taxon>
        <taxon>Metazoa</taxon>
        <taxon>Chordata</taxon>
        <taxon>Craniata</taxon>
        <taxon>Vertebrata</taxon>
        <taxon>Euteleostomi</taxon>
        <taxon>Actinopterygii</taxon>
        <taxon>Neopterygii</taxon>
        <taxon>Teleostei</taxon>
        <taxon>Protacanthopterygii</taxon>
        <taxon>Salmoniformes</taxon>
        <taxon>Salmonidae</taxon>
        <taxon>Coregoninae</taxon>
        <taxon>Coregonus</taxon>
    </lineage>
</organism>
<evidence type="ECO:0000256" key="2">
    <source>
        <dbReference type="ARBA" id="ARBA00007236"/>
    </source>
</evidence>
<evidence type="ECO:0008006" key="8">
    <source>
        <dbReference type="Google" id="ProtNLM"/>
    </source>
</evidence>
<gene>
    <name evidence="6" type="ORF">J4Q44_G00348790</name>
</gene>
<feature type="signal peptide" evidence="5">
    <location>
        <begin position="1"/>
        <end position="20"/>
    </location>
</feature>
<evidence type="ECO:0000313" key="6">
    <source>
        <dbReference type="EMBL" id="KAK6294049.1"/>
    </source>
</evidence>
<evidence type="ECO:0000256" key="5">
    <source>
        <dbReference type="SAM" id="SignalP"/>
    </source>
</evidence>
<dbReference type="Proteomes" id="UP001356427">
    <property type="component" value="Unassembled WGS sequence"/>
</dbReference>
<proteinExistence type="inferred from homology"/>
<accession>A0AAN8Q7B5</accession>
<sequence length="175" mass="19888">MILLILCILRCLCFAWPSSAKRCFSQRGVDRRAARFMMSAHCFRTAVSDSIHLQQHWDRQSCASFKLHTASLSSAQYKNRSLSPPGGTELTREREERRGFPAKIMVAECLCEGCIINKHEDMKRNSVPVSATFKALQKTSVPWQPSTLPDDGRPLLPSLWHAAVSYPDRLFHLLE</sequence>
<comment type="subcellular location">
    <subcellularLocation>
        <location evidence="1">Secreted</location>
    </subcellularLocation>
</comment>
<comment type="similarity">
    <text evidence="2">Belongs to the IL-17 family.</text>
</comment>
<dbReference type="GO" id="GO:0005576">
    <property type="term" value="C:extracellular region"/>
    <property type="evidence" value="ECO:0007669"/>
    <property type="project" value="UniProtKB-SubCell"/>
</dbReference>
<evidence type="ECO:0000256" key="3">
    <source>
        <dbReference type="ARBA" id="ARBA00022525"/>
    </source>
</evidence>
<keyword evidence="7" id="KW-1185">Reference proteome</keyword>
<protein>
    <recommendedName>
        <fullName evidence="8">Secreted protein</fullName>
    </recommendedName>
</protein>
<name>A0AAN8Q7B5_9TELE</name>
<dbReference type="GO" id="GO:0005125">
    <property type="term" value="F:cytokine activity"/>
    <property type="evidence" value="ECO:0007669"/>
    <property type="project" value="InterPro"/>
</dbReference>
<dbReference type="Pfam" id="PF06083">
    <property type="entry name" value="IL17"/>
    <property type="match status" value="1"/>
</dbReference>
<dbReference type="EMBL" id="JAGTTL010000035">
    <property type="protein sequence ID" value="KAK6294049.1"/>
    <property type="molecule type" value="Genomic_DNA"/>
</dbReference>
<dbReference type="Gene3D" id="2.10.90.10">
    <property type="entry name" value="Cystine-knot cytokines"/>
    <property type="match status" value="1"/>
</dbReference>
<comment type="caution">
    <text evidence="6">The sequence shown here is derived from an EMBL/GenBank/DDBJ whole genome shotgun (WGS) entry which is preliminary data.</text>
</comment>